<dbReference type="Pfam" id="PF10607">
    <property type="entry name" value="CTLH"/>
    <property type="match status" value="1"/>
</dbReference>
<dbReference type="OrthoDB" id="25503at2759"/>
<dbReference type="InterPro" id="IPR001870">
    <property type="entry name" value="B30.2/SPRY"/>
</dbReference>
<dbReference type="AlphaFoldDB" id="A0A165Q9Y3"/>
<feature type="compositionally biased region" description="Polar residues" evidence="1">
    <location>
        <begin position="656"/>
        <end position="670"/>
    </location>
</feature>
<feature type="region of interest" description="Disordered" evidence="1">
    <location>
        <begin position="172"/>
        <end position="225"/>
    </location>
</feature>
<feature type="compositionally biased region" description="Low complexity" evidence="1">
    <location>
        <begin position="58"/>
        <end position="69"/>
    </location>
</feature>
<gene>
    <name evidence="4" type="ORF">NEOLEDRAFT_1138469</name>
</gene>
<feature type="compositionally biased region" description="Polar residues" evidence="1">
    <location>
        <begin position="1"/>
        <end position="11"/>
    </location>
</feature>
<evidence type="ECO:0000256" key="1">
    <source>
        <dbReference type="SAM" id="MobiDB-lite"/>
    </source>
</evidence>
<dbReference type="InterPro" id="IPR006594">
    <property type="entry name" value="LisH"/>
</dbReference>
<dbReference type="InterPro" id="IPR050618">
    <property type="entry name" value="Ubq-SigPath_Reg"/>
</dbReference>
<proteinExistence type="predicted"/>
<dbReference type="PANTHER" id="PTHR12864">
    <property type="entry name" value="RAN BINDING PROTEIN 9-RELATED"/>
    <property type="match status" value="1"/>
</dbReference>
<dbReference type="InterPro" id="IPR013320">
    <property type="entry name" value="ConA-like_dom_sf"/>
</dbReference>
<protein>
    <submittedName>
        <fullName evidence="4">SPRY-domain-containing protein</fullName>
    </submittedName>
</protein>
<evidence type="ECO:0000259" key="3">
    <source>
        <dbReference type="PROSITE" id="PS50897"/>
    </source>
</evidence>
<evidence type="ECO:0000313" key="4">
    <source>
        <dbReference type="EMBL" id="KZT22122.1"/>
    </source>
</evidence>
<evidence type="ECO:0000259" key="2">
    <source>
        <dbReference type="PROSITE" id="PS50188"/>
    </source>
</evidence>
<dbReference type="InterPro" id="IPR003877">
    <property type="entry name" value="SPRY_dom"/>
</dbReference>
<feature type="region of interest" description="Disordered" evidence="1">
    <location>
        <begin position="616"/>
        <end position="635"/>
    </location>
</feature>
<dbReference type="InParanoid" id="A0A165Q9Y3"/>
<feature type="compositionally biased region" description="Low complexity" evidence="1">
    <location>
        <begin position="531"/>
        <end position="550"/>
    </location>
</feature>
<dbReference type="InterPro" id="IPR043136">
    <property type="entry name" value="B30.2/SPRY_sf"/>
</dbReference>
<evidence type="ECO:0000313" key="5">
    <source>
        <dbReference type="Proteomes" id="UP000076761"/>
    </source>
</evidence>
<feature type="region of interest" description="Disordered" evidence="1">
    <location>
        <begin position="643"/>
        <end position="693"/>
    </location>
</feature>
<dbReference type="PROSITE" id="PS50896">
    <property type="entry name" value="LISH"/>
    <property type="match status" value="1"/>
</dbReference>
<dbReference type="Pfam" id="PF00622">
    <property type="entry name" value="SPRY"/>
    <property type="match status" value="1"/>
</dbReference>
<dbReference type="InterPro" id="IPR024964">
    <property type="entry name" value="CTLH/CRA"/>
</dbReference>
<reference evidence="4 5" key="1">
    <citation type="journal article" date="2016" name="Mol. Biol. Evol.">
        <title>Comparative Genomics of Early-Diverging Mushroom-Forming Fungi Provides Insights into the Origins of Lignocellulose Decay Capabilities.</title>
        <authorList>
            <person name="Nagy L.G."/>
            <person name="Riley R."/>
            <person name="Tritt A."/>
            <person name="Adam C."/>
            <person name="Daum C."/>
            <person name="Floudas D."/>
            <person name="Sun H."/>
            <person name="Yadav J.S."/>
            <person name="Pangilinan J."/>
            <person name="Larsson K.H."/>
            <person name="Matsuura K."/>
            <person name="Barry K."/>
            <person name="Labutti K."/>
            <person name="Kuo R."/>
            <person name="Ohm R.A."/>
            <person name="Bhattacharya S.S."/>
            <person name="Shirouzu T."/>
            <person name="Yoshinaga Y."/>
            <person name="Martin F.M."/>
            <person name="Grigoriev I.V."/>
            <person name="Hibbett D.S."/>
        </authorList>
    </citation>
    <scope>NUCLEOTIDE SEQUENCE [LARGE SCALE GENOMIC DNA]</scope>
    <source>
        <strain evidence="4 5">HHB14362 ss-1</strain>
    </source>
</reference>
<feature type="region of interest" description="Disordered" evidence="1">
    <location>
        <begin position="1"/>
        <end position="150"/>
    </location>
</feature>
<dbReference type="InterPro" id="IPR013144">
    <property type="entry name" value="CRA_dom"/>
</dbReference>
<feature type="domain" description="B30.2/SPRY" evidence="2">
    <location>
        <begin position="219"/>
        <end position="408"/>
    </location>
</feature>
<dbReference type="PROSITE" id="PS50897">
    <property type="entry name" value="CTLH"/>
    <property type="match status" value="1"/>
</dbReference>
<dbReference type="PROSITE" id="PS50188">
    <property type="entry name" value="B302_SPRY"/>
    <property type="match status" value="1"/>
</dbReference>
<dbReference type="Proteomes" id="UP000076761">
    <property type="component" value="Unassembled WGS sequence"/>
</dbReference>
<feature type="compositionally biased region" description="Basic and acidic residues" evidence="1">
    <location>
        <begin position="616"/>
        <end position="633"/>
    </location>
</feature>
<dbReference type="SMART" id="SM00449">
    <property type="entry name" value="SPRY"/>
    <property type="match status" value="1"/>
</dbReference>
<organism evidence="4 5">
    <name type="scientific">Neolentinus lepideus HHB14362 ss-1</name>
    <dbReference type="NCBI Taxonomy" id="1314782"/>
    <lineage>
        <taxon>Eukaryota</taxon>
        <taxon>Fungi</taxon>
        <taxon>Dikarya</taxon>
        <taxon>Basidiomycota</taxon>
        <taxon>Agaricomycotina</taxon>
        <taxon>Agaricomycetes</taxon>
        <taxon>Gloeophyllales</taxon>
        <taxon>Gloeophyllaceae</taxon>
        <taxon>Neolentinus</taxon>
    </lineage>
</organism>
<dbReference type="Gene3D" id="2.60.120.920">
    <property type="match status" value="1"/>
</dbReference>
<dbReference type="EMBL" id="KV425599">
    <property type="protein sequence ID" value="KZT22122.1"/>
    <property type="molecule type" value="Genomic_DNA"/>
</dbReference>
<feature type="domain" description="CTLH" evidence="3">
    <location>
        <begin position="556"/>
        <end position="614"/>
    </location>
</feature>
<dbReference type="InterPro" id="IPR006595">
    <property type="entry name" value="CTLH_C"/>
</dbReference>
<name>A0A165Q9Y3_9AGAM</name>
<dbReference type="SMART" id="SM00757">
    <property type="entry name" value="CRA"/>
    <property type="match status" value="1"/>
</dbReference>
<feature type="region of interest" description="Disordered" evidence="1">
    <location>
        <begin position="531"/>
        <end position="552"/>
    </location>
</feature>
<dbReference type="SUPFAM" id="SSF49899">
    <property type="entry name" value="Concanavalin A-like lectins/glucanases"/>
    <property type="match status" value="1"/>
</dbReference>
<accession>A0A165Q9Y3</accession>
<sequence>MSSHGRSNRSASIPIPRTIEGALPLSFGTSPGSLSRSRPTSSVGGVGVRGHVTLAGASPSSSRHTPSRSFTMPHPPFTSSVSPVEPRRIRPNGGIGPSRSVDDGSPAHTSPGLQRRRSLANSTTSRVPGRPASYRTPLGGNGPTPAASSPSVVAFAPPSYLANSSLRHLLQTEAPPSLPPSRYANPEASTGMPSVVWPHMKQREITPGTDSEDESTPPRELGLPPSVLISSSPILRLPTRWSDQDRNPALSVSSNGRELSFNGAPIPDKEAAAARTNHPIPPACGIYYYEVKILTKGSRGGITVGLASGQVRLARIPGWESHSWGYRGEDGLSFAADKTGTPYGPRFEDHDTIGCGIDFTQYRAFFTRNGRFLGNVFEGVGKACDVYPCVSLRQQTEAIRVNFGHEPFMFDIDDYVQQQRNLAWAGIQSTPITQALLGRFDSSERPLPINTEGKEVDTDENDAVRAPLGRLVLEYLEHHGYAKTARAFKTQFERQASGDVLDGGKAPVPVPVPAASRVIDEDMIMDDLTSPSSSSNLFGIPSSSSPSPSSTKYMDDLDARLCIVNAVAAGNIDTAVEKTVRQFPKVLAEDEGLMLVKLKCRKFVELVLQASEAMKRMKEEQREREESREREDDVLGVNAMDIDDSDALPMPAPGTNGFSSQGLSGMSATNGSGGSGYSAITPRAPPPISRASSEYQSALTSALSYGQKLRSDYKLDSRPEVQTLFKRAFGIVAYDDPASAGPEIVEIVGPEAKAALANELNIAILKSQGMPSHPALEQLYRQAAACVEQLGLFGVGTAAFADMSKEFLDD</sequence>
<dbReference type="STRING" id="1314782.A0A165Q9Y3"/>
<keyword evidence="5" id="KW-1185">Reference proteome</keyword>